<organism evidence="3 4">
    <name type="scientific">Bacillus cereus</name>
    <dbReference type="NCBI Taxonomy" id="1396"/>
    <lineage>
        <taxon>Bacteria</taxon>
        <taxon>Bacillati</taxon>
        <taxon>Bacillota</taxon>
        <taxon>Bacilli</taxon>
        <taxon>Bacillales</taxon>
        <taxon>Bacillaceae</taxon>
        <taxon>Bacillus</taxon>
        <taxon>Bacillus cereus group</taxon>
    </lineage>
</organism>
<protein>
    <submittedName>
        <fullName evidence="3">Uncharacterized protein</fullName>
    </submittedName>
</protein>
<feature type="region of interest" description="Disordered" evidence="1">
    <location>
        <begin position="27"/>
        <end position="52"/>
    </location>
</feature>
<evidence type="ECO:0000313" key="3">
    <source>
        <dbReference type="EMBL" id="PFN28427.1"/>
    </source>
</evidence>
<sequence length="430" mass="48057">MKKGIIILIGIIIVCMATFFVYQSKGSKTNTEPKKTESKQTNQNKDEQKTNMSVEKLDTTTIAKELIPNPKEVSLKPGEEMNVALSLKLYDEEAEKENMLNLGAGEAEFLSVKSKNDDVAGAQIMKSGQVEIVANESSSQISTEIEVTYKKQNRELTVKIPITIKDYNRNATEGLEGYWRDENNKKLFVKINKKSAKNIEFQAFDLYEIWYTGDVQFNAFKQKELSGKMKYTQVYAQDGDIPPDEDFTLEKVNASKIIVHKGKDVLNLTKSSKKEFEQAQQLVPGDQGTNTQPNQGNTTQPKQDNNAKPSQKNNLNGNYVNLPSDSKLDIDASFTIIDDKNATIQVEQRANNSNGITTSMMGMFTANAVKQNDSTWTFLWVDNNELGETKGTGTITFQGENVTLDLKGDRNNPLEGRGIISQNVKLKKSS</sequence>
<feature type="transmembrane region" description="Helical" evidence="2">
    <location>
        <begin position="5"/>
        <end position="22"/>
    </location>
</feature>
<comment type="caution">
    <text evidence="3">The sequence shown here is derived from an EMBL/GenBank/DDBJ whole genome shotgun (WGS) entry which is preliminary data.</text>
</comment>
<dbReference type="AlphaFoldDB" id="A0A2B1KUT2"/>
<dbReference type="Proteomes" id="UP000225182">
    <property type="component" value="Unassembled WGS sequence"/>
</dbReference>
<accession>A0A2B1KUT2</accession>
<keyword evidence="2" id="KW-0472">Membrane</keyword>
<evidence type="ECO:0000256" key="1">
    <source>
        <dbReference type="SAM" id="MobiDB-lite"/>
    </source>
</evidence>
<evidence type="ECO:0000256" key="2">
    <source>
        <dbReference type="SAM" id="Phobius"/>
    </source>
</evidence>
<keyword evidence="2" id="KW-0812">Transmembrane</keyword>
<gene>
    <name evidence="3" type="ORF">COJ50_04085</name>
</gene>
<keyword evidence="2" id="KW-1133">Transmembrane helix</keyword>
<feature type="compositionally biased region" description="Low complexity" evidence="1">
    <location>
        <begin position="287"/>
        <end position="301"/>
    </location>
</feature>
<reference evidence="3 4" key="1">
    <citation type="submission" date="2017-09" db="EMBL/GenBank/DDBJ databases">
        <title>Large-scale bioinformatics analysis of Bacillus genomes uncovers conserved roles of natural products in bacterial physiology.</title>
        <authorList>
            <consortium name="Agbiome Team Llc"/>
            <person name="Bleich R.M."/>
            <person name="Grubbs K.J."/>
            <person name="Santa Maria K.C."/>
            <person name="Allen S.E."/>
            <person name="Farag S."/>
            <person name="Shank E.A."/>
            <person name="Bowers A."/>
        </authorList>
    </citation>
    <scope>NUCLEOTIDE SEQUENCE [LARGE SCALE GENOMIC DNA]</scope>
    <source>
        <strain evidence="3 4">AFS076905</strain>
    </source>
</reference>
<proteinExistence type="predicted"/>
<dbReference type="EMBL" id="NUYN01000006">
    <property type="protein sequence ID" value="PFN28427.1"/>
    <property type="molecule type" value="Genomic_DNA"/>
</dbReference>
<evidence type="ECO:0000313" key="4">
    <source>
        <dbReference type="Proteomes" id="UP000225182"/>
    </source>
</evidence>
<feature type="compositionally biased region" description="Basic and acidic residues" evidence="1">
    <location>
        <begin position="31"/>
        <end position="49"/>
    </location>
</feature>
<feature type="compositionally biased region" description="Polar residues" evidence="1">
    <location>
        <begin position="302"/>
        <end position="320"/>
    </location>
</feature>
<name>A0A2B1KUT2_BACCE</name>
<feature type="region of interest" description="Disordered" evidence="1">
    <location>
        <begin position="276"/>
        <end position="320"/>
    </location>
</feature>